<evidence type="ECO:0000256" key="12">
    <source>
        <dbReference type="ARBA" id="ARBA00022989"/>
    </source>
</evidence>
<evidence type="ECO:0000256" key="15">
    <source>
        <dbReference type="ARBA" id="ARBA00037759"/>
    </source>
</evidence>
<dbReference type="GO" id="GO:0003743">
    <property type="term" value="F:translation initiation factor activity"/>
    <property type="evidence" value="ECO:0007669"/>
    <property type="project" value="UniProtKB-KW"/>
</dbReference>
<evidence type="ECO:0000256" key="6">
    <source>
        <dbReference type="ARBA" id="ARBA00022540"/>
    </source>
</evidence>
<keyword evidence="3" id="KW-0488">Methylation</keyword>
<dbReference type="GO" id="GO:0016020">
    <property type="term" value="C:membrane"/>
    <property type="evidence" value="ECO:0007669"/>
    <property type="project" value="UniProtKB-SubCell"/>
</dbReference>
<evidence type="ECO:0000256" key="10">
    <source>
        <dbReference type="ARBA" id="ARBA00022845"/>
    </source>
</evidence>
<dbReference type="Proteomes" id="UP000308365">
    <property type="component" value="Unassembled WGS sequence"/>
</dbReference>
<dbReference type="Pfam" id="PF02854">
    <property type="entry name" value="MIF4G"/>
    <property type="match status" value="1"/>
</dbReference>
<evidence type="ECO:0000256" key="14">
    <source>
        <dbReference type="ARBA" id="ARBA00023136"/>
    </source>
</evidence>
<evidence type="ECO:0000256" key="9">
    <source>
        <dbReference type="ARBA" id="ARBA00022843"/>
    </source>
</evidence>
<evidence type="ECO:0000313" key="22">
    <source>
        <dbReference type="Proteomes" id="UP000308365"/>
    </source>
</evidence>
<dbReference type="Pfam" id="PF02020">
    <property type="entry name" value="W2"/>
    <property type="match status" value="1"/>
</dbReference>
<dbReference type="FunFam" id="1.25.40.180:FF:000017">
    <property type="entry name" value="Eukaryotic translation initiation factor 4 gamma 2"/>
    <property type="match status" value="1"/>
</dbReference>
<comment type="subunit">
    <text evidence="17">Interacts with the serine/threonine protein kinases MKNK1 and MKNK2. Binds EIF4A and EIF3. Interacts with MIF4GD. Interacts with DAZAP2.</text>
</comment>
<dbReference type="Gene3D" id="1.25.40.180">
    <property type="match status" value="3"/>
</dbReference>
<dbReference type="PRINTS" id="PR01084">
    <property type="entry name" value="NAHEXCHNGR"/>
</dbReference>
<evidence type="ECO:0000256" key="13">
    <source>
        <dbReference type="ARBA" id="ARBA00022990"/>
    </source>
</evidence>
<feature type="region of interest" description="Disordered" evidence="18">
    <location>
        <begin position="796"/>
        <end position="842"/>
    </location>
</feature>
<keyword evidence="13" id="KW-0007">Acetylation</keyword>
<evidence type="ECO:0000256" key="1">
    <source>
        <dbReference type="ARBA" id="ARBA00004141"/>
    </source>
</evidence>
<feature type="domain" description="W2" evidence="19">
    <location>
        <begin position="1438"/>
        <end position="1599"/>
    </location>
</feature>
<dbReference type="GO" id="GO:0016281">
    <property type="term" value="C:eukaryotic translation initiation factor 4F complex"/>
    <property type="evidence" value="ECO:0007669"/>
    <property type="project" value="TreeGrafter"/>
</dbReference>
<evidence type="ECO:0000256" key="18">
    <source>
        <dbReference type="SAM" id="MobiDB-lite"/>
    </source>
</evidence>
<dbReference type="FunFam" id="1.25.40.180:FF:000011">
    <property type="entry name" value="Eukaryotic translation initiation factor 4 gamma 2"/>
    <property type="match status" value="1"/>
</dbReference>
<feature type="non-terminal residue" evidence="21">
    <location>
        <position position="1"/>
    </location>
</feature>
<evidence type="ECO:0000256" key="11">
    <source>
        <dbReference type="ARBA" id="ARBA00022917"/>
    </source>
</evidence>
<feature type="region of interest" description="Disordered" evidence="18">
    <location>
        <begin position="194"/>
        <end position="250"/>
    </location>
</feature>
<evidence type="ECO:0000256" key="8">
    <source>
        <dbReference type="ARBA" id="ARBA00022692"/>
    </source>
</evidence>
<feature type="region of interest" description="Disordered" evidence="18">
    <location>
        <begin position="1209"/>
        <end position="1265"/>
    </location>
</feature>
<dbReference type="PANTHER" id="PTHR23253:SF9">
    <property type="entry name" value="EUKARYOTIC TRANSLATION INITIATION FACTOR 4 GAMMA 2"/>
    <property type="match status" value="1"/>
</dbReference>
<dbReference type="InterPro" id="IPR003890">
    <property type="entry name" value="MIF4G-like_typ-3"/>
</dbReference>
<evidence type="ECO:0000256" key="2">
    <source>
        <dbReference type="ARBA" id="ARBA00005775"/>
    </source>
</evidence>
<evidence type="ECO:0000259" key="19">
    <source>
        <dbReference type="PROSITE" id="PS51363"/>
    </source>
</evidence>
<dbReference type="EMBL" id="RWIC01001267">
    <property type="protein sequence ID" value="TKC36635.1"/>
    <property type="molecule type" value="Genomic_DNA"/>
</dbReference>
<evidence type="ECO:0000256" key="17">
    <source>
        <dbReference type="ARBA" id="ARBA00046720"/>
    </source>
</evidence>
<evidence type="ECO:0000256" key="4">
    <source>
        <dbReference type="ARBA" id="ARBA00022491"/>
    </source>
</evidence>
<keyword evidence="4" id="KW-0678">Repressor</keyword>
<keyword evidence="14" id="KW-0472">Membrane</keyword>
<accession>A0A4U1EJZ3</accession>
<dbReference type="InterPro" id="IPR016024">
    <property type="entry name" value="ARM-type_fold"/>
</dbReference>
<evidence type="ECO:0000313" key="21">
    <source>
        <dbReference type="EMBL" id="TKC36635.1"/>
    </source>
</evidence>
<dbReference type="InterPro" id="IPR003891">
    <property type="entry name" value="Initiation_fac_eIF4g_MI"/>
</dbReference>
<dbReference type="InterPro" id="IPR003307">
    <property type="entry name" value="W2_domain"/>
</dbReference>
<keyword evidence="10" id="KW-0810">Translation regulation</keyword>
<comment type="function">
    <text evidence="15">Appears to play a role in the switch from cap-dependent to IRES-mediated translation during mitosis, apoptosis and viral infection. Cleaved by some caspases and viral proteases.</text>
</comment>
<dbReference type="Pfam" id="PF02847">
    <property type="entry name" value="MA3"/>
    <property type="match status" value="1"/>
</dbReference>
<dbReference type="GO" id="GO:0006417">
    <property type="term" value="P:regulation of translation"/>
    <property type="evidence" value="ECO:0007669"/>
    <property type="project" value="UniProtKB-KW"/>
</dbReference>
<name>A0A4U1EJZ3_MONMO</name>
<dbReference type="GO" id="GO:0006885">
    <property type="term" value="P:regulation of pH"/>
    <property type="evidence" value="ECO:0007669"/>
    <property type="project" value="InterPro"/>
</dbReference>
<feature type="domain" description="MI" evidence="20">
    <location>
        <begin position="1265"/>
        <end position="1388"/>
    </location>
</feature>
<keyword evidence="7" id="KW-0597">Phosphoprotein</keyword>
<keyword evidence="6" id="KW-0396">Initiation factor</keyword>
<evidence type="ECO:0000256" key="3">
    <source>
        <dbReference type="ARBA" id="ARBA00022481"/>
    </source>
</evidence>
<keyword evidence="12" id="KW-1133">Transmembrane helix</keyword>
<keyword evidence="5" id="KW-1017">Isopeptide bond</keyword>
<protein>
    <recommendedName>
        <fullName evidence="16">Eukaryotic translation initiation factor 4 gamma 2</fullName>
    </recommendedName>
</protein>
<evidence type="ECO:0000259" key="20">
    <source>
        <dbReference type="PROSITE" id="PS51366"/>
    </source>
</evidence>
<comment type="caution">
    <text evidence="21">The sequence shown here is derived from an EMBL/GenBank/DDBJ whole genome shotgun (WGS) entry which is preliminary data.</text>
</comment>
<dbReference type="SUPFAM" id="SSF48371">
    <property type="entry name" value="ARM repeat"/>
    <property type="match status" value="3"/>
</dbReference>
<dbReference type="PROSITE" id="PS51366">
    <property type="entry name" value="MI"/>
    <property type="match status" value="1"/>
</dbReference>
<dbReference type="GO" id="GO:0015385">
    <property type="term" value="F:sodium:proton antiporter activity"/>
    <property type="evidence" value="ECO:0007669"/>
    <property type="project" value="InterPro"/>
</dbReference>
<proteinExistence type="inferred from homology"/>
<sequence length="1776" mass="200092">TNCKIVKADVQEHQRLGVEGQGQQQLHALRVLEVAEQEAARVLGLGVAAHQAVEQTLRGAVHQVGPALHRLRREQPHVAVEARELGAGHGLEQVAAGPAGGPLADALVELRQLALRAEALEDHSAAAALTGLAVLREVDVLHVEEVQQAQAAPRLEHHLPVEEAAAPARAEARRALIELQEAPVGQLVALPRGEQRRRVQHHQHQQAAQRRQLQRAGQAAQLRRHQAPHPALRPSARSRRARAPPGRPRRAETRREILCEVIIGVQQYCRCVECTIHIEIIKFFLLIPDAILFQGIIHNSRLTGIVIATRVPMEAVMVFITKYHYGNRSLWKAAKNWNANRDKGPMPGLRCHPHLYGQRWITSTNLFQFTERKSGKEAIYKAQYWIFRLKQTQFSVGLKFHQGHHHVNCMSGIRYESYIASSMLNLVDPGDASGLEFLLGEGLVMGLILRYATAPTDIESGTVYDCGKLVFSPSTLLINITDQVYEYKYKREISRQNINPHQGNAILEKMTFDPEIFFNVLLPPIIFHAGYSLKKRHFFQNLGSILTYAFLGTAISCIVIGDAENVEAKCPNYTIDKVLHERAKEGQDQQDRVSTTAEPYNHNHQLIMYGFVKAMVYADQLKNGDFHFTDCLFFGSLMSATDPVDISVSDYKKREKKQVTTTKDKSLATSQLTLRICVSSLVTVLAIFHELHVDPDLYTLLFGESVLNDAVAIVLTYSISIYSPKENPNAFDAAAFFQSELMWKRRQQIMIKDIKDTFLKYLYLQMIRRYMMFKDSLPCQAAKVESVMCFFGRRRSKGAPQHYPKTAGNSEFLGKTPGQNAQKWIPASSTRRDDNSAANNSAYEKERQDAIFTRVRGILNQLTPEKFDKLCLEFLNVGVESKLILKGVILLTVDKALEEPKYSSLYAQLCLRLAEDAPNFDGPAAEGQPGQKQSTTLRRLLISKLQEELENRTRNVDVCDKHENPLLPTEEEQRAIAKIKMLGNIKFTGELGRLDLIHESILHKCIKILLEKKKRVQLKDMGEDLECLCQIMRIVRPRLDYERAKSLMDQYFAQMCSLMLSKELPLQDTAFLDNGLKMINQIHQDALKDLGVSIPAPMAQGMRSDLLLEGRFMPPRMKMDRDALGGLADMFGQMPGSGVGTGLGVIQDRFSPTLGRHRSNQLFSDNGGHIMPPTQSQFGEMGGKTAEGYATSLNADEISLRPAQSFLMKKNPVPDNCDSSCSAQPPRTQTPPPGQTPQLGLKTNPPLIQEKPAKTSKKPPPSKEELHKLTETVVTEYLNSGNVNEAVNGVREMRAPKHFLPEMLSKVIILSLERSDEDQEKASSLISFLKQKGITTSDNLMQAFLKVLDQCPKLEVHIPLVKSYLAQFAAHAIISERVSISELAQPLESGTRFPLFLLCLQHLTKLQDREWSAELFQQSKSICKKCSQKLIRIRTAYWRSWKERDSFLLPLLQLEKELLKLNKWIKDNISPKLHIDKGFVNILMTSFLQYVSSELEQEKRLLLSSKPVMQKFLHDHVDLQASALYALQVHCYNSNFPKAMLLHFFVHFYDMESIEEEAFLAWKEDITHEFPGKHKALFQASTIRFAEKILLENTYLNIILLFEFMNFLAENVIFCYMGLALFTFQNHIFNALFILGAFVSFEIQNNGLPETTVAGDFSLLGFRGSMQSCCADPDGTEALKHPGRFKGPNGLRGAIAFALAIRNTESQPKQMMFTTTLLLVFFTVWVFGGGTTPMLTWLQISAHLTSNGLNYHLRLIHASSKLYGPGEISSQAFLTS</sequence>
<evidence type="ECO:0000256" key="7">
    <source>
        <dbReference type="ARBA" id="ARBA00022553"/>
    </source>
</evidence>
<dbReference type="InterPro" id="IPR004709">
    <property type="entry name" value="NaH_exchanger"/>
</dbReference>
<dbReference type="CDD" id="cd11559">
    <property type="entry name" value="W2_eIF4G1_like"/>
    <property type="match status" value="1"/>
</dbReference>
<dbReference type="Gene3D" id="6.10.140.1330">
    <property type="match status" value="1"/>
</dbReference>
<dbReference type="Pfam" id="PF00999">
    <property type="entry name" value="Na_H_Exchanger"/>
    <property type="match status" value="2"/>
</dbReference>
<dbReference type="PANTHER" id="PTHR23253">
    <property type="entry name" value="EUKARYOTIC TRANSLATION INITIATION FACTOR 4 GAMMA"/>
    <property type="match status" value="1"/>
</dbReference>
<organism evidence="21 22">
    <name type="scientific">Monodon monoceros</name>
    <name type="common">Narwhal</name>
    <name type="synonym">Ceratodon monodon</name>
    <dbReference type="NCBI Taxonomy" id="40151"/>
    <lineage>
        <taxon>Eukaryota</taxon>
        <taxon>Metazoa</taxon>
        <taxon>Chordata</taxon>
        <taxon>Craniata</taxon>
        <taxon>Vertebrata</taxon>
        <taxon>Euteleostomi</taxon>
        <taxon>Mammalia</taxon>
        <taxon>Eutheria</taxon>
        <taxon>Laurasiatheria</taxon>
        <taxon>Artiodactyla</taxon>
        <taxon>Whippomorpha</taxon>
        <taxon>Cetacea</taxon>
        <taxon>Odontoceti</taxon>
        <taxon>Monodontidae</taxon>
        <taxon>Monodon</taxon>
    </lineage>
</organism>
<comment type="similarity">
    <text evidence="2">Belongs to the eukaryotic initiation factor 4G family.</text>
</comment>
<dbReference type="SMART" id="SM00544">
    <property type="entry name" value="MA3"/>
    <property type="match status" value="1"/>
</dbReference>
<dbReference type="SMART" id="SM00543">
    <property type="entry name" value="MIF4G"/>
    <property type="match status" value="1"/>
</dbReference>
<gene>
    <name evidence="21" type="ORF">EI555_006705</name>
</gene>
<feature type="compositionally biased region" description="Low complexity" evidence="18">
    <location>
        <begin position="205"/>
        <end position="221"/>
    </location>
</feature>
<dbReference type="InterPro" id="IPR006153">
    <property type="entry name" value="Cation/H_exchanger_TM"/>
</dbReference>
<reference evidence="22" key="1">
    <citation type="journal article" date="2019" name="IScience">
        <title>Narwhal Genome Reveals Long-Term Low Genetic Diversity despite Current Large Abundance Size.</title>
        <authorList>
            <person name="Westbury M.V."/>
            <person name="Petersen B."/>
            <person name="Garde E."/>
            <person name="Heide-Jorgensen M.P."/>
            <person name="Lorenzen E.D."/>
        </authorList>
    </citation>
    <scope>NUCLEOTIDE SEQUENCE [LARGE SCALE GENOMIC DNA]</scope>
</reference>
<evidence type="ECO:0000256" key="16">
    <source>
        <dbReference type="ARBA" id="ARBA00040449"/>
    </source>
</evidence>
<keyword evidence="8" id="KW-0812">Transmembrane</keyword>
<dbReference type="PROSITE" id="PS51363">
    <property type="entry name" value="W2"/>
    <property type="match status" value="1"/>
</dbReference>
<dbReference type="SMART" id="SM00515">
    <property type="entry name" value="eIF5C"/>
    <property type="match status" value="1"/>
</dbReference>
<evidence type="ECO:0000256" key="5">
    <source>
        <dbReference type="ARBA" id="ARBA00022499"/>
    </source>
</evidence>
<keyword evidence="11" id="KW-0648">Protein biosynthesis</keyword>
<dbReference type="GO" id="GO:0003729">
    <property type="term" value="F:mRNA binding"/>
    <property type="evidence" value="ECO:0007669"/>
    <property type="project" value="TreeGrafter"/>
</dbReference>
<comment type="subcellular location">
    <subcellularLocation>
        <location evidence="1">Membrane</location>
        <topology evidence="1">Multi-pass membrane protein</topology>
    </subcellularLocation>
</comment>
<keyword evidence="9" id="KW-0832">Ubl conjugation</keyword>